<dbReference type="SUPFAM" id="SSF48264">
    <property type="entry name" value="Cytochrome P450"/>
    <property type="match status" value="1"/>
</dbReference>
<gene>
    <name evidence="6" type="ORF">GFSPODELE1_LOCUS8189</name>
</gene>
<name>A0ABP1DTJ2_9APHY</name>
<dbReference type="EMBL" id="OZ037949">
    <property type="protein sequence ID" value="CAL1711131.1"/>
    <property type="molecule type" value="Genomic_DNA"/>
</dbReference>
<evidence type="ECO:0000256" key="4">
    <source>
        <dbReference type="ARBA" id="ARBA00022723"/>
    </source>
</evidence>
<keyword evidence="5" id="KW-0408">Iron</keyword>
<dbReference type="InterPro" id="IPR001128">
    <property type="entry name" value="Cyt_P450"/>
</dbReference>
<dbReference type="Proteomes" id="UP001497453">
    <property type="component" value="Chromosome 6"/>
</dbReference>
<dbReference type="InterPro" id="IPR036396">
    <property type="entry name" value="Cyt_P450_sf"/>
</dbReference>
<dbReference type="InterPro" id="IPR002403">
    <property type="entry name" value="Cyt_P450_E_grp-IV"/>
</dbReference>
<dbReference type="Pfam" id="PF00067">
    <property type="entry name" value="p450"/>
    <property type="match status" value="1"/>
</dbReference>
<evidence type="ECO:0000256" key="3">
    <source>
        <dbReference type="ARBA" id="ARBA00022617"/>
    </source>
</evidence>
<dbReference type="PANTHER" id="PTHR24304">
    <property type="entry name" value="CYTOCHROME P450 FAMILY 7"/>
    <property type="match status" value="1"/>
</dbReference>
<comment type="similarity">
    <text evidence="2">Belongs to the cytochrome P450 family.</text>
</comment>
<evidence type="ECO:0000313" key="6">
    <source>
        <dbReference type="EMBL" id="CAL1711131.1"/>
    </source>
</evidence>
<evidence type="ECO:0000256" key="2">
    <source>
        <dbReference type="ARBA" id="ARBA00010617"/>
    </source>
</evidence>
<evidence type="ECO:0008006" key="8">
    <source>
        <dbReference type="Google" id="ProtNLM"/>
    </source>
</evidence>
<accession>A0ABP1DTJ2</accession>
<organism evidence="6 7">
    <name type="scientific">Somion occarium</name>
    <dbReference type="NCBI Taxonomy" id="3059160"/>
    <lineage>
        <taxon>Eukaryota</taxon>
        <taxon>Fungi</taxon>
        <taxon>Dikarya</taxon>
        <taxon>Basidiomycota</taxon>
        <taxon>Agaricomycotina</taxon>
        <taxon>Agaricomycetes</taxon>
        <taxon>Polyporales</taxon>
        <taxon>Cerrenaceae</taxon>
        <taxon>Somion</taxon>
    </lineage>
</organism>
<dbReference type="PANTHER" id="PTHR24304:SF2">
    <property type="entry name" value="24-HYDROXYCHOLESTEROL 7-ALPHA-HYDROXYLASE"/>
    <property type="match status" value="1"/>
</dbReference>
<sequence>MIPLGLFILLFPAAYLIFRLFRRQGRTVHLPRAHTLWPWLGSGWTFYHDAIGFFENCQKNLGSVYKVFLAGQDIIIFSDPDNIGPVLRDPYRGLDGHDFQFYVLKCVGGLQDDMPLKLLARLTTTVARMSSNRSIPEYSSSFSQHLLREFGKLACGKEERVSMQMFVERSLHDASSTALWGPSFPLDTFTEFKVIDNYFRLLTLPLPLYLPKARAAQKSLKARIHAWIEGCWKEDIGIPQASSGATDIWRVLRAADCSSSDVVGIFMVFLIGLHSNIGRLATWLLIYLLRDRVAFQRLRREIDHAVDVQFGSIEQLLAANPWSLGSDTFPLLDSALTETMRLTAVAVFVRSAVRDLEVPTKNGSAVSLHAGEILATNGCAMNLSNEYFADAKTFIVDRFIDTGDRKGAPRPVSAFGVGVHACKGRDFALYAIKTFMILCIRSFDIQAETASGVVLDKNYQFTPDHVRTTLSSIQFLKDELYVKVRKRDMSSISSA</sequence>
<protein>
    <recommendedName>
        <fullName evidence="8">Cytochrome P450</fullName>
    </recommendedName>
</protein>
<keyword evidence="3" id="KW-0349">Heme</keyword>
<dbReference type="InterPro" id="IPR050529">
    <property type="entry name" value="CYP450_sterol_14alpha_dmase"/>
</dbReference>
<dbReference type="PRINTS" id="PR00465">
    <property type="entry name" value="EP450IV"/>
</dbReference>
<reference evidence="7" key="1">
    <citation type="submission" date="2024-04" db="EMBL/GenBank/DDBJ databases">
        <authorList>
            <person name="Shaw F."/>
            <person name="Minotto A."/>
        </authorList>
    </citation>
    <scope>NUCLEOTIDE SEQUENCE [LARGE SCALE GENOMIC DNA]</scope>
</reference>
<dbReference type="Gene3D" id="1.10.630.10">
    <property type="entry name" value="Cytochrome P450"/>
    <property type="match status" value="1"/>
</dbReference>
<proteinExistence type="inferred from homology"/>
<evidence type="ECO:0000256" key="1">
    <source>
        <dbReference type="ARBA" id="ARBA00001971"/>
    </source>
</evidence>
<keyword evidence="7" id="KW-1185">Reference proteome</keyword>
<keyword evidence="4" id="KW-0479">Metal-binding</keyword>
<comment type="cofactor">
    <cofactor evidence="1">
        <name>heme</name>
        <dbReference type="ChEBI" id="CHEBI:30413"/>
    </cofactor>
</comment>
<evidence type="ECO:0000313" key="7">
    <source>
        <dbReference type="Proteomes" id="UP001497453"/>
    </source>
</evidence>
<evidence type="ECO:0000256" key="5">
    <source>
        <dbReference type="ARBA" id="ARBA00023004"/>
    </source>
</evidence>